<name>A0A544XG92_9ACTN</name>
<dbReference type="Proteomes" id="UP000316541">
    <property type="component" value="Unassembled WGS sequence"/>
</dbReference>
<dbReference type="AlphaFoldDB" id="A0A544XG92"/>
<dbReference type="EMBL" id="VIRM01000159">
    <property type="protein sequence ID" value="TQS03523.1"/>
    <property type="molecule type" value="Genomic_DNA"/>
</dbReference>
<reference evidence="2 3" key="1">
    <citation type="submission" date="2019-07" db="EMBL/GenBank/DDBJ databases">
        <title>Microbispora hainanensis DSM 45428.</title>
        <authorList>
            <person name="Thawai C."/>
        </authorList>
    </citation>
    <scope>NUCLEOTIDE SEQUENCE [LARGE SCALE GENOMIC DNA]</scope>
    <source>
        <strain evidence="2 3">DSM 45428</strain>
    </source>
</reference>
<dbReference type="InterPro" id="IPR047951">
    <property type="entry name" value="Transpos_ISL3"/>
</dbReference>
<dbReference type="RefSeq" id="WP_167530777.1">
    <property type="nucleotide sequence ID" value="NZ_VIRM01000159.1"/>
</dbReference>
<dbReference type="PANTHER" id="PTHR33498">
    <property type="entry name" value="TRANSPOSASE FOR INSERTION SEQUENCE ELEMENT IS1557"/>
    <property type="match status" value="1"/>
</dbReference>
<organism evidence="2 3">
    <name type="scientific">Microbispora hainanensis</name>
    <dbReference type="NCBI Taxonomy" id="568844"/>
    <lineage>
        <taxon>Bacteria</taxon>
        <taxon>Bacillati</taxon>
        <taxon>Actinomycetota</taxon>
        <taxon>Actinomycetes</taxon>
        <taxon>Streptosporangiales</taxon>
        <taxon>Streptosporangiaceae</taxon>
        <taxon>Microbispora</taxon>
    </lineage>
</organism>
<sequence>MVNDTTRLLGLEGLAVVDVVAAGEDSRQGPIVHLVTADESARACPECGVFAARVKEWVTTRPRDLPVAGRRCDLRWRKRRWYCDEPACPRGTFTEHVAQVPARARLTVRLRQAAGEAVADRGRTIVQSARDHGVSWPVACAAFTAHAQRVLPGQPAPVTVLGIDEIRRGRPRWTWDETTGTWQTVVDRWHVGFVDLSGGQGLLGQVEGRTSTAVTGWLGQRTQAWRDGVTFVAIDMCTIFK</sequence>
<proteinExistence type="predicted"/>
<accession>A0A544XG92</accession>
<protein>
    <submittedName>
        <fullName evidence="2">ISL3 family transposase</fullName>
    </submittedName>
</protein>
<evidence type="ECO:0000313" key="3">
    <source>
        <dbReference type="Proteomes" id="UP000316541"/>
    </source>
</evidence>
<evidence type="ECO:0000259" key="1">
    <source>
        <dbReference type="Pfam" id="PF14690"/>
    </source>
</evidence>
<dbReference type="InterPro" id="IPR029261">
    <property type="entry name" value="Transposase_Znf"/>
</dbReference>
<gene>
    <name evidence="2" type="ORF">FLX08_39975</name>
</gene>
<evidence type="ECO:0000313" key="2">
    <source>
        <dbReference type="EMBL" id="TQS03523.1"/>
    </source>
</evidence>
<comment type="caution">
    <text evidence="2">The sequence shown here is derived from an EMBL/GenBank/DDBJ whole genome shotgun (WGS) entry which is preliminary data.</text>
</comment>
<feature type="domain" description="Transposase IS204/IS1001/IS1096/IS1165 zinc-finger" evidence="1">
    <location>
        <begin position="42"/>
        <end position="88"/>
    </location>
</feature>
<dbReference type="Pfam" id="PF14690">
    <property type="entry name" value="Zn_ribbon_ISL3"/>
    <property type="match status" value="1"/>
</dbReference>
<feature type="non-terminal residue" evidence="2">
    <location>
        <position position="241"/>
    </location>
</feature>
<dbReference type="PANTHER" id="PTHR33498:SF1">
    <property type="entry name" value="TRANSPOSASE FOR INSERTION SEQUENCE ELEMENT IS1557"/>
    <property type="match status" value="1"/>
</dbReference>